<dbReference type="Proteomes" id="UP000814033">
    <property type="component" value="Unassembled WGS sequence"/>
</dbReference>
<proteinExistence type="predicted"/>
<dbReference type="EMBL" id="MU275885">
    <property type="protein sequence ID" value="KAI0048528.1"/>
    <property type="molecule type" value="Genomic_DNA"/>
</dbReference>
<name>A0ACB8RXA6_9AGAM</name>
<gene>
    <name evidence="1" type="ORF">FA95DRAFT_1571812</name>
</gene>
<sequence length="699" mass="73903">MSGRAGGLYGGIQFSATTPFSSTISSDPSLAPASVIPKATPALAPEPAAPAQDAIATPEDPASAAPPGPSKATADSIIETRIPGQSEGWSAALAFAPVKKKAKPGMTKPVASALAAFSQVGTVSAPPTFSATAVVVAPPTLIEPKAAATDAHQSQKSGWGKKVKPPSMVLDEDVNGFKTTGKRKGGGGKKNKRKHAQQLAVWDPTEQYDPQRPNDYNEYKLWKHRDREERLERQAEERRLEDRKRYRRSHSHSDQTGSGSEDERPRKSGRYEERADRWADDDTPRGLGSKAHGQPPPVAMSGEEAYQRRLALSAGFKTAVDEPSADLALKPSEDMDLDKIPDTSATPVPPVRKEESGDDAYARRLAMSQAPKAPSLISPPPPPTVETDDEAYQRRLALSEPLPVPTASPPTTSGYNPFAPPTPPAPPPDAFPGAAAAMTFEERVKNSRNAAAAIAAKLKALAPAGGEAGSSPPAPLASAPAPEQGDSSSKKPDPHGFAARLMAKWGHKEGQGLGADGSGIVHALTVEQVASGKAGKTEGKGKGKGKGPVVGSGKGKIVNANEDAKAREDRERFGEPARVIVLTNMVGPEDLDDEDLREEIGDECSKNGTVERVIVHAVSPPPANPDDAVRIFVLFAGPAGAWKTVRELDGRYFGGRLVRARYFSEAFVEQQVSYTCQAVFLKNIILAYGGSARNDKNGT</sequence>
<reference evidence="1" key="2">
    <citation type="journal article" date="2022" name="New Phytol.">
        <title>Evolutionary transition to the ectomycorrhizal habit in the genomes of a hyperdiverse lineage of mushroom-forming fungi.</title>
        <authorList>
            <person name="Looney B."/>
            <person name="Miyauchi S."/>
            <person name="Morin E."/>
            <person name="Drula E."/>
            <person name="Courty P.E."/>
            <person name="Kohler A."/>
            <person name="Kuo A."/>
            <person name="LaButti K."/>
            <person name="Pangilinan J."/>
            <person name="Lipzen A."/>
            <person name="Riley R."/>
            <person name="Andreopoulos W."/>
            <person name="He G."/>
            <person name="Johnson J."/>
            <person name="Nolan M."/>
            <person name="Tritt A."/>
            <person name="Barry K.W."/>
            <person name="Grigoriev I.V."/>
            <person name="Nagy L.G."/>
            <person name="Hibbett D."/>
            <person name="Henrissat B."/>
            <person name="Matheny P.B."/>
            <person name="Labbe J."/>
            <person name="Martin F.M."/>
        </authorList>
    </citation>
    <scope>NUCLEOTIDE SEQUENCE</scope>
    <source>
        <strain evidence="1">FP105234-sp</strain>
    </source>
</reference>
<keyword evidence="2" id="KW-1185">Reference proteome</keyword>
<organism evidence="1 2">
    <name type="scientific">Auriscalpium vulgare</name>
    <dbReference type="NCBI Taxonomy" id="40419"/>
    <lineage>
        <taxon>Eukaryota</taxon>
        <taxon>Fungi</taxon>
        <taxon>Dikarya</taxon>
        <taxon>Basidiomycota</taxon>
        <taxon>Agaricomycotina</taxon>
        <taxon>Agaricomycetes</taxon>
        <taxon>Russulales</taxon>
        <taxon>Auriscalpiaceae</taxon>
        <taxon>Auriscalpium</taxon>
    </lineage>
</organism>
<evidence type="ECO:0000313" key="2">
    <source>
        <dbReference type="Proteomes" id="UP000814033"/>
    </source>
</evidence>
<reference evidence="1" key="1">
    <citation type="submission" date="2021-02" db="EMBL/GenBank/DDBJ databases">
        <authorList>
            <consortium name="DOE Joint Genome Institute"/>
            <person name="Ahrendt S."/>
            <person name="Looney B.P."/>
            <person name="Miyauchi S."/>
            <person name="Morin E."/>
            <person name="Drula E."/>
            <person name="Courty P.E."/>
            <person name="Chicoki N."/>
            <person name="Fauchery L."/>
            <person name="Kohler A."/>
            <person name="Kuo A."/>
            <person name="Labutti K."/>
            <person name="Pangilinan J."/>
            <person name="Lipzen A."/>
            <person name="Riley R."/>
            <person name="Andreopoulos W."/>
            <person name="He G."/>
            <person name="Johnson J."/>
            <person name="Barry K.W."/>
            <person name="Grigoriev I.V."/>
            <person name="Nagy L."/>
            <person name="Hibbett D."/>
            <person name="Henrissat B."/>
            <person name="Matheny P.B."/>
            <person name="Labbe J."/>
            <person name="Martin F."/>
        </authorList>
    </citation>
    <scope>NUCLEOTIDE SEQUENCE</scope>
    <source>
        <strain evidence="1">FP105234-sp</strain>
    </source>
</reference>
<accession>A0ACB8RXA6</accession>
<comment type="caution">
    <text evidence="1">The sequence shown here is derived from an EMBL/GenBank/DDBJ whole genome shotgun (WGS) entry which is preliminary data.</text>
</comment>
<protein>
    <submittedName>
        <fullName evidence="1">Uncharacterized protein</fullName>
    </submittedName>
</protein>
<evidence type="ECO:0000313" key="1">
    <source>
        <dbReference type="EMBL" id="KAI0048528.1"/>
    </source>
</evidence>